<gene>
    <name evidence="3" type="ORF">ECPE_LOCUS11646</name>
</gene>
<dbReference type="WBParaSite" id="ECPE_0001168101-mRNA-1">
    <property type="protein sequence ID" value="ECPE_0001168101-mRNA-1"/>
    <property type="gene ID" value="ECPE_0001168101"/>
</dbReference>
<dbReference type="Proteomes" id="UP000272942">
    <property type="component" value="Unassembled WGS sequence"/>
</dbReference>
<proteinExistence type="predicted"/>
<evidence type="ECO:0000256" key="2">
    <source>
        <dbReference type="SAM" id="SignalP"/>
    </source>
</evidence>
<evidence type="ECO:0000313" key="5">
    <source>
        <dbReference type="WBParaSite" id="ECPE_0001168101-mRNA-1"/>
    </source>
</evidence>
<keyword evidence="2" id="KW-0732">Signal</keyword>
<evidence type="ECO:0000313" key="4">
    <source>
        <dbReference type="Proteomes" id="UP000272942"/>
    </source>
</evidence>
<name>A0A183AXG1_9TREM</name>
<feature type="region of interest" description="Disordered" evidence="1">
    <location>
        <begin position="101"/>
        <end position="211"/>
    </location>
</feature>
<evidence type="ECO:0000313" key="3">
    <source>
        <dbReference type="EMBL" id="VDP88773.1"/>
    </source>
</evidence>
<accession>A0A183AXG1</accession>
<feature type="compositionally biased region" description="Basic and acidic residues" evidence="1">
    <location>
        <begin position="125"/>
        <end position="139"/>
    </location>
</feature>
<keyword evidence="4" id="KW-1185">Reference proteome</keyword>
<dbReference type="EMBL" id="UZAN01051228">
    <property type="protein sequence ID" value="VDP88773.1"/>
    <property type="molecule type" value="Genomic_DNA"/>
</dbReference>
<feature type="compositionally biased region" description="Low complexity" evidence="1">
    <location>
        <begin position="101"/>
        <end position="124"/>
    </location>
</feature>
<protein>
    <submittedName>
        <fullName evidence="5">Cystatin domain-containing protein</fullName>
    </submittedName>
</protein>
<feature type="chain" id="PRO_5043138224" evidence="2">
    <location>
        <begin position="26"/>
        <end position="211"/>
    </location>
</feature>
<organism evidence="5">
    <name type="scientific">Echinostoma caproni</name>
    <dbReference type="NCBI Taxonomy" id="27848"/>
    <lineage>
        <taxon>Eukaryota</taxon>
        <taxon>Metazoa</taxon>
        <taxon>Spiralia</taxon>
        <taxon>Lophotrochozoa</taxon>
        <taxon>Platyhelminthes</taxon>
        <taxon>Trematoda</taxon>
        <taxon>Digenea</taxon>
        <taxon>Plagiorchiida</taxon>
        <taxon>Echinostomata</taxon>
        <taxon>Echinostomatoidea</taxon>
        <taxon>Echinostomatidae</taxon>
        <taxon>Echinostoma</taxon>
    </lineage>
</organism>
<dbReference type="AlphaFoldDB" id="A0A183AXG1"/>
<feature type="compositionally biased region" description="Polar residues" evidence="1">
    <location>
        <begin position="140"/>
        <end position="151"/>
    </location>
</feature>
<feature type="signal peptide" evidence="2">
    <location>
        <begin position="1"/>
        <end position="25"/>
    </location>
</feature>
<sequence>MSMKSNVVKLLLVTFCVSGVVDVEAQSCEPVVASNEVQSVVVKGGVSGCQYRVSSDTGKAVKVYVNATSGTKCVIVTSGGTSDKLCPSSAHNQLISQESIEVSVESGATTAQTAATEPTTVETTTPKKEDKPETEEKPNLDTNGKGDTQQAQKKKAEDPNEAPEAPESSQKQAPDPKVPQQNVPGASPLLRSARDTSSNDVTINYVLDSDQ</sequence>
<reference evidence="5" key="1">
    <citation type="submission" date="2016-06" db="UniProtKB">
        <authorList>
            <consortium name="WormBaseParasite"/>
        </authorList>
    </citation>
    <scope>IDENTIFICATION</scope>
</reference>
<reference evidence="3 4" key="2">
    <citation type="submission" date="2018-11" db="EMBL/GenBank/DDBJ databases">
        <authorList>
            <consortium name="Pathogen Informatics"/>
        </authorList>
    </citation>
    <scope>NUCLEOTIDE SEQUENCE [LARGE SCALE GENOMIC DNA]</scope>
    <source>
        <strain evidence="3 4">Egypt</strain>
    </source>
</reference>
<evidence type="ECO:0000256" key="1">
    <source>
        <dbReference type="SAM" id="MobiDB-lite"/>
    </source>
</evidence>